<gene>
    <name evidence="15" type="ORF">CLODIP_2_CD13327</name>
</gene>
<organism evidence="15 16">
    <name type="scientific">Cloeon dipterum</name>
    <dbReference type="NCBI Taxonomy" id="197152"/>
    <lineage>
        <taxon>Eukaryota</taxon>
        <taxon>Metazoa</taxon>
        <taxon>Ecdysozoa</taxon>
        <taxon>Arthropoda</taxon>
        <taxon>Hexapoda</taxon>
        <taxon>Insecta</taxon>
        <taxon>Pterygota</taxon>
        <taxon>Palaeoptera</taxon>
        <taxon>Ephemeroptera</taxon>
        <taxon>Pisciforma</taxon>
        <taxon>Baetidae</taxon>
        <taxon>Cloeon</taxon>
    </lineage>
</organism>
<evidence type="ECO:0000256" key="5">
    <source>
        <dbReference type="ARBA" id="ARBA00022617"/>
    </source>
</evidence>
<comment type="caution">
    <text evidence="15">The sequence shown here is derived from an EMBL/GenBank/DDBJ whole genome shotgun (WGS) entry which is preliminary data.</text>
</comment>
<evidence type="ECO:0000256" key="4">
    <source>
        <dbReference type="ARBA" id="ARBA00010617"/>
    </source>
</evidence>
<evidence type="ECO:0000256" key="12">
    <source>
        <dbReference type="ARBA" id="ARBA00023136"/>
    </source>
</evidence>
<keyword evidence="8" id="KW-0492">Microsome</keyword>
<dbReference type="GO" id="GO:0020037">
    <property type="term" value="F:heme binding"/>
    <property type="evidence" value="ECO:0007669"/>
    <property type="project" value="InterPro"/>
</dbReference>
<dbReference type="InterPro" id="IPR050476">
    <property type="entry name" value="Insect_CytP450_Detox"/>
</dbReference>
<keyword evidence="5 13" id="KW-0349">Heme</keyword>
<evidence type="ECO:0000256" key="2">
    <source>
        <dbReference type="ARBA" id="ARBA00004174"/>
    </source>
</evidence>
<evidence type="ECO:0000256" key="13">
    <source>
        <dbReference type="PIRSR" id="PIRSR602401-1"/>
    </source>
</evidence>
<accession>A0A8S1CBE6</accession>
<keyword evidence="12" id="KW-0472">Membrane</keyword>
<dbReference type="PROSITE" id="PS00086">
    <property type="entry name" value="CYTOCHROME_P450"/>
    <property type="match status" value="1"/>
</dbReference>
<dbReference type="Proteomes" id="UP000494165">
    <property type="component" value="Unassembled WGS sequence"/>
</dbReference>
<comment type="similarity">
    <text evidence="4 14">Belongs to the cytochrome P450 family.</text>
</comment>
<dbReference type="InterPro" id="IPR017972">
    <property type="entry name" value="Cyt_P450_CS"/>
</dbReference>
<evidence type="ECO:0000256" key="6">
    <source>
        <dbReference type="ARBA" id="ARBA00022723"/>
    </source>
</evidence>
<evidence type="ECO:0000256" key="3">
    <source>
        <dbReference type="ARBA" id="ARBA00004406"/>
    </source>
</evidence>
<dbReference type="PRINTS" id="PR00385">
    <property type="entry name" value="P450"/>
</dbReference>
<dbReference type="GO" id="GO:0005506">
    <property type="term" value="F:iron ion binding"/>
    <property type="evidence" value="ECO:0007669"/>
    <property type="project" value="InterPro"/>
</dbReference>
<dbReference type="GO" id="GO:0016705">
    <property type="term" value="F:oxidoreductase activity, acting on paired donors, with incorporation or reduction of molecular oxygen"/>
    <property type="evidence" value="ECO:0007669"/>
    <property type="project" value="InterPro"/>
</dbReference>
<dbReference type="GO" id="GO:0005789">
    <property type="term" value="C:endoplasmic reticulum membrane"/>
    <property type="evidence" value="ECO:0007669"/>
    <property type="project" value="UniProtKB-SubCell"/>
</dbReference>
<evidence type="ECO:0000256" key="14">
    <source>
        <dbReference type="RuleBase" id="RU000461"/>
    </source>
</evidence>
<keyword evidence="7" id="KW-0256">Endoplasmic reticulum</keyword>
<evidence type="ECO:0000313" key="15">
    <source>
        <dbReference type="EMBL" id="CAB3366877.1"/>
    </source>
</evidence>
<evidence type="ECO:0000256" key="8">
    <source>
        <dbReference type="ARBA" id="ARBA00022848"/>
    </source>
</evidence>
<dbReference type="OrthoDB" id="2789670at2759"/>
<dbReference type="EMBL" id="CADEPI010000027">
    <property type="protein sequence ID" value="CAB3366877.1"/>
    <property type="molecule type" value="Genomic_DNA"/>
</dbReference>
<evidence type="ECO:0000256" key="1">
    <source>
        <dbReference type="ARBA" id="ARBA00001971"/>
    </source>
</evidence>
<evidence type="ECO:0000256" key="11">
    <source>
        <dbReference type="ARBA" id="ARBA00023033"/>
    </source>
</evidence>
<dbReference type="InterPro" id="IPR001128">
    <property type="entry name" value="Cyt_P450"/>
</dbReference>
<evidence type="ECO:0008006" key="17">
    <source>
        <dbReference type="Google" id="ProtNLM"/>
    </source>
</evidence>
<keyword evidence="16" id="KW-1185">Reference proteome</keyword>
<comment type="subcellular location">
    <subcellularLocation>
        <location evidence="3">Endoplasmic reticulum membrane</location>
        <topology evidence="3">Peripheral membrane protein</topology>
    </subcellularLocation>
    <subcellularLocation>
        <location evidence="2">Microsome membrane</location>
        <topology evidence="2">Peripheral membrane protein</topology>
    </subcellularLocation>
</comment>
<dbReference type="FunFam" id="1.10.630.10:FF:000042">
    <property type="entry name" value="Cytochrome P450"/>
    <property type="match status" value="1"/>
</dbReference>
<dbReference type="GO" id="GO:0004497">
    <property type="term" value="F:monooxygenase activity"/>
    <property type="evidence" value="ECO:0007669"/>
    <property type="project" value="UniProtKB-KW"/>
</dbReference>
<reference evidence="15 16" key="1">
    <citation type="submission" date="2020-04" db="EMBL/GenBank/DDBJ databases">
        <authorList>
            <person name="Alioto T."/>
            <person name="Alioto T."/>
            <person name="Gomez Garrido J."/>
        </authorList>
    </citation>
    <scope>NUCLEOTIDE SEQUENCE [LARGE SCALE GENOMIC DNA]</scope>
</reference>
<dbReference type="AlphaFoldDB" id="A0A8S1CBE6"/>
<evidence type="ECO:0000256" key="7">
    <source>
        <dbReference type="ARBA" id="ARBA00022824"/>
    </source>
</evidence>
<keyword evidence="10 13" id="KW-0408">Iron</keyword>
<sequence>MDAYVLGLVAVLVLIVFKLGTRNHEYWRRKGVESVGAVPFVGSMWPVVSLREHMADFFHRLAIENKGKKFVGYFQVGYHTRKSVISRNQSRARTFQGSTPGLLVLDPELIRSILISDFSHFVDHGFEIDPEADPMQSRNLFNMSGQYWKEMRSMLSPTFSSGKIKALFPLVQECATSFENYMLSNKSQDINIKDLLARFTTNVIGSCAFGITVNSLENPEDKFRQMGRKLFEVDFVQGFKNSCIFFQPQIANIFKFRVFSEELTNFFRNLVHEIMDKRAKSGNTRKDFLQLLIQLKEKGKLGSTDDEPNENNESSIGLKLTDDDIVAQALVFFIGGFESTSMTLTYTLMELARNPEAQRKARANIKEVLQRHDGILSFQSMQELTYLDKIANETLRMYPPLAVINRICTKQYKIPNTNVTLEKGTAIAISVKGIQNDPQYFEDPETFNPDRFSDENPVKTKCAFMPFGEGPRQCIGMRFAKMPLKLGLFSILRHFEVLQSPNTVYPPEFDPRQFFLASKHDIYVQLRECCDY</sequence>
<dbReference type="InterPro" id="IPR002401">
    <property type="entry name" value="Cyt_P450_E_grp-I"/>
</dbReference>
<keyword evidence="9 14" id="KW-0560">Oxidoreductase</keyword>
<evidence type="ECO:0000256" key="9">
    <source>
        <dbReference type="ARBA" id="ARBA00023002"/>
    </source>
</evidence>
<dbReference type="CDD" id="cd11056">
    <property type="entry name" value="CYP6-like"/>
    <property type="match status" value="1"/>
</dbReference>
<keyword evidence="11 14" id="KW-0503">Monooxygenase</keyword>
<keyword evidence="6 13" id="KW-0479">Metal-binding</keyword>
<proteinExistence type="inferred from homology"/>
<evidence type="ECO:0000313" key="16">
    <source>
        <dbReference type="Proteomes" id="UP000494165"/>
    </source>
</evidence>
<dbReference type="PANTHER" id="PTHR24292:SF54">
    <property type="entry name" value="CYP9F3-RELATED"/>
    <property type="match status" value="1"/>
</dbReference>
<evidence type="ECO:0000256" key="10">
    <source>
        <dbReference type="ARBA" id="ARBA00023004"/>
    </source>
</evidence>
<name>A0A8S1CBE6_9INSE</name>
<feature type="binding site" description="axial binding residue" evidence="13">
    <location>
        <position position="474"/>
    </location>
    <ligand>
        <name>heme</name>
        <dbReference type="ChEBI" id="CHEBI:30413"/>
    </ligand>
    <ligandPart>
        <name>Fe</name>
        <dbReference type="ChEBI" id="CHEBI:18248"/>
    </ligandPart>
</feature>
<dbReference type="InterPro" id="IPR036396">
    <property type="entry name" value="Cyt_P450_sf"/>
</dbReference>
<comment type="cofactor">
    <cofactor evidence="1 13">
        <name>heme</name>
        <dbReference type="ChEBI" id="CHEBI:30413"/>
    </cofactor>
</comment>
<dbReference type="Gene3D" id="1.10.630.10">
    <property type="entry name" value="Cytochrome P450"/>
    <property type="match status" value="1"/>
</dbReference>
<dbReference type="PANTHER" id="PTHR24292">
    <property type="entry name" value="CYTOCHROME P450"/>
    <property type="match status" value="1"/>
</dbReference>
<dbReference type="Pfam" id="PF00067">
    <property type="entry name" value="p450"/>
    <property type="match status" value="1"/>
</dbReference>
<dbReference type="PRINTS" id="PR00463">
    <property type="entry name" value="EP450I"/>
</dbReference>
<dbReference type="SUPFAM" id="SSF48264">
    <property type="entry name" value="Cytochrome P450"/>
    <property type="match status" value="1"/>
</dbReference>
<protein>
    <recommendedName>
        <fullName evidence="17">Cytochrome P450</fullName>
    </recommendedName>
</protein>